<evidence type="ECO:0000256" key="5">
    <source>
        <dbReference type="PIRSR" id="PIRSR623088-3"/>
    </source>
</evidence>
<evidence type="ECO:0000256" key="3">
    <source>
        <dbReference type="ARBA" id="ARBA00022723"/>
    </source>
</evidence>
<dbReference type="InterPro" id="IPR003607">
    <property type="entry name" value="HD/PDEase_dom"/>
</dbReference>
<organism evidence="9">
    <name type="scientific">Nippostrongylus brasiliensis</name>
    <name type="common">Rat hookworm</name>
    <dbReference type="NCBI Taxonomy" id="27835"/>
    <lineage>
        <taxon>Eukaryota</taxon>
        <taxon>Metazoa</taxon>
        <taxon>Ecdysozoa</taxon>
        <taxon>Nematoda</taxon>
        <taxon>Chromadorea</taxon>
        <taxon>Rhabditida</taxon>
        <taxon>Rhabditina</taxon>
        <taxon>Rhabditomorpha</taxon>
        <taxon>Strongyloidea</taxon>
        <taxon>Heligmosomidae</taxon>
        <taxon>Nippostrongylus</taxon>
    </lineage>
</organism>
<gene>
    <name evidence="7" type="ORF">NBR_LOCUS1219</name>
</gene>
<reference evidence="9" key="1">
    <citation type="submission" date="2017-02" db="UniProtKB">
        <authorList>
            <consortium name="WormBaseParasite"/>
        </authorList>
    </citation>
    <scope>IDENTIFICATION</scope>
</reference>
<dbReference type="Gene3D" id="1.10.1300.10">
    <property type="entry name" value="3'5'-cyclic nucleotide phosphodiesterase, catalytic domain"/>
    <property type="match status" value="1"/>
</dbReference>
<feature type="binding site" evidence="5">
    <location>
        <position position="120"/>
    </location>
    <ligand>
        <name>Zn(2+)</name>
        <dbReference type="ChEBI" id="CHEBI:29105"/>
        <label>1</label>
    </ligand>
</feature>
<evidence type="ECO:0000313" key="7">
    <source>
        <dbReference type="EMBL" id="VDL64530.1"/>
    </source>
</evidence>
<dbReference type="EMBL" id="UYSL01000866">
    <property type="protein sequence ID" value="VDL64530.1"/>
    <property type="molecule type" value="Genomic_DNA"/>
</dbReference>
<dbReference type="InterPro" id="IPR023088">
    <property type="entry name" value="PDEase"/>
</dbReference>
<accession>A0A0N4XFB6</accession>
<name>A0A0N4XFB6_NIPBR</name>
<dbReference type="WBParaSite" id="NBR_0000121801-mRNA-1">
    <property type="protein sequence ID" value="NBR_0000121801-mRNA-1"/>
    <property type="gene ID" value="NBR_0000121801"/>
</dbReference>
<dbReference type="InterPro" id="IPR023174">
    <property type="entry name" value="PDEase_CS"/>
</dbReference>
<dbReference type="PANTHER" id="PTHR11347">
    <property type="entry name" value="CYCLIC NUCLEOTIDE PHOSPHODIESTERASE"/>
    <property type="match status" value="1"/>
</dbReference>
<dbReference type="CDD" id="cd00077">
    <property type="entry name" value="HDc"/>
    <property type="match status" value="1"/>
</dbReference>
<feature type="binding site" evidence="5">
    <location>
        <position position="10"/>
    </location>
    <ligand>
        <name>Zn(2+)</name>
        <dbReference type="ChEBI" id="CHEBI:29105"/>
        <label>1</label>
    </ligand>
</feature>
<dbReference type="SUPFAM" id="SSF109604">
    <property type="entry name" value="HD-domain/PDEase-like"/>
    <property type="match status" value="1"/>
</dbReference>
<protein>
    <submittedName>
        <fullName evidence="9">3',5'-cyclic-nucleotide phosphodiesterase</fullName>
    </submittedName>
</protein>
<evidence type="ECO:0000256" key="2">
    <source>
        <dbReference type="ARBA" id="ARBA00007648"/>
    </source>
</evidence>
<comment type="similarity">
    <text evidence="2">Belongs to the cyclic nucleotide phosphodiesterase family.</text>
</comment>
<evidence type="ECO:0000256" key="1">
    <source>
        <dbReference type="ARBA" id="ARBA00001968"/>
    </source>
</evidence>
<dbReference type="Pfam" id="PF00233">
    <property type="entry name" value="PDEase_I"/>
    <property type="match status" value="1"/>
</dbReference>
<feature type="binding site" evidence="5">
    <location>
        <position position="11"/>
    </location>
    <ligand>
        <name>Zn(2+)</name>
        <dbReference type="ChEBI" id="CHEBI:29105"/>
        <label>1</label>
    </ligand>
</feature>
<evidence type="ECO:0000259" key="6">
    <source>
        <dbReference type="PROSITE" id="PS51845"/>
    </source>
</evidence>
<proteinExistence type="inferred from homology"/>
<evidence type="ECO:0000256" key="4">
    <source>
        <dbReference type="ARBA" id="ARBA00022801"/>
    </source>
</evidence>
<comment type="cofactor">
    <cofactor evidence="1">
        <name>a divalent metal cation</name>
        <dbReference type="ChEBI" id="CHEBI:60240"/>
    </cofactor>
</comment>
<dbReference type="InterPro" id="IPR002073">
    <property type="entry name" value="PDEase_catalytic_dom"/>
</dbReference>
<keyword evidence="4" id="KW-0378">Hydrolase</keyword>
<sequence>MALYTAAAMHDYDHPGRTNAFLVAAEDKKAILYNDRSVLENHHAAESWRLLQLTENNFIETLDPAETKRFRYLVLEYILATDLKQHFEIIMTFNEKTSEMELQSESDRLLMAKMVIKMADINSPTKPYSLHRQWTDRICQEFYEQGDEERRRGMPITPYMDRDDAQVAKLQDSFIAHVVSPLALAMNEAGLLPILPGLVEPEMMINLKHNHQKWLQEIDTSSGETARPARLEWVRKTNLIDISCRLLID</sequence>
<dbReference type="GO" id="GO:0007165">
    <property type="term" value="P:signal transduction"/>
    <property type="evidence" value="ECO:0007669"/>
    <property type="project" value="InterPro"/>
</dbReference>
<evidence type="ECO:0000313" key="9">
    <source>
        <dbReference type="WBParaSite" id="NBR_0000121801-mRNA-1"/>
    </source>
</evidence>
<dbReference type="GO" id="GO:0004114">
    <property type="term" value="F:3',5'-cyclic-nucleotide phosphodiesterase activity"/>
    <property type="evidence" value="ECO:0007669"/>
    <property type="project" value="InterPro"/>
</dbReference>
<keyword evidence="3 5" id="KW-0479">Metal-binding</keyword>
<dbReference type="AlphaFoldDB" id="A0A0N4XFB6"/>
<dbReference type="PROSITE" id="PS00126">
    <property type="entry name" value="PDEASE_I_1"/>
    <property type="match status" value="1"/>
</dbReference>
<feature type="domain" description="PDEase" evidence="6">
    <location>
        <begin position="1"/>
        <end position="221"/>
    </location>
</feature>
<dbReference type="PRINTS" id="PR00387">
    <property type="entry name" value="PDIESTERASE1"/>
</dbReference>
<dbReference type="InterPro" id="IPR036971">
    <property type="entry name" value="PDEase_catalytic_dom_sf"/>
</dbReference>
<feature type="binding site" evidence="5">
    <location>
        <position position="11"/>
    </location>
    <ligand>
        <name>Zn(2+)</name>
        <dbReference type="ChEBI" id="CHEBI:29105"/>
        <label>2</label>
    </ligand>
</feature>
<reference evidence="7 8" key="2">
    <citation type="submission" date="2018-11" db="EMBL/GenBank/DDBJ databases">
        <authorList>
            <consortium name="Pathogen Informatics"/>
        </authorList>
    </citation>
    <scope>NUCLEOTIDE SEQUENCE [LARGE SCALE GENOMIC DNA]</scope>
</reference>
<keyword evidence="8" id="KW-1185">Reference proteome</keyword>
<dbReference type="GO" id="GO:0046872">
    <property type="term" value="F:metal ion binding"/>
    <property type="evidence" value="ECO:0007669"/>
    <property type="project" value="UniProtKB-KW"/>
</dbReference>
<evidence type="ECO:0000313" key="8">
    <source>
        <dbReference type="Proteomes" id="UP000271162"/>
    </source>
</evidence>
<dbReference type="OMA" id="YHCHART"/>
<dbReference type="PROSITE" id="PS51845">
    <property type="entry name" value="PDEASE_I_2"/>
    <property type="match status" value="1"/>
</dbReference>
<dbReference type="Proteomes" id="UP000271162">
    <property type="component" value="Unassembled WGS sequence"/>
</dbReference>
<dbReference type="STRING" id="27835.A0A0N4XFB6"/>